<protein>
    <recommendedName>
        <fullName evidence="2">non-specific serine/threonine protein kinase</fullName>
        <ecNumber evidence="2">2.7.11.1</ecNumber>
    </recommendedName>
</protein>
<evidence type="ECO:0000256" key="2">
    <source>
        <dbReference type="ARBA" id="ARBA00012513"/>
    </source>
</evidence>
<evidence type="ECO:0000259" key="12">
    <source>
        <dbReference type="Pfam" id="PF14380"/>
    </source>
</evidence>
<dbReference type="Pfam" id="PF14380">
    <property type="entry name" value="WAK_assoc"/>
    <property type="match status" value="1"/>
</dbReference>
<dbReference type="InterPro" id="IPR032872">
    <property type="entry name" value="WAK_assoc_C"/>
</dbReference>
<keyword evidence="4 10" id="KW-0732">Signal</keyword>
<organism evidence="13 14">
    <name type="scientific">Capsella rubella</name>
    <dbReference type="NCBI Taxonomy" id="81985"/>
    <lineage>
        <taxon>Eukaryota</taxon>
        <taxon>Viridiplantae</taxon>
        <taxon>Streptophyta</taxon>
        <taxon>Embryophyta</taxon>
        <taxon>Tracheophyta</taxon>
        <taxon>Spermatophyta</taxon>
        <taxon>Magnoliopsida</taxon>
        <taxon>eudicotyledons</taxon>
        <taxon>Gunneridae</taxon>
        <taxon>Pentapetalae</taxon>
        <taxon>rosids</taxon>
        <taxon>malvids</taxon>
        <taxon>Brassicales</taxon>
        <taxon>Brassicaceae</taxon>
        <taxon>Camelineae</taxon>
        <taxon>Capsella</taxon>
    </lineage>
</organism>
<reference evidence="14" key="1">
    <citation type="journal article" date="2013" name="Nat. Genet.">
        <title>The Capsella rubella genome and the genomic consequences of rapid mating system evolution.</title>
        <authorList>
            <person name="Slotte T."/>
            <person name="Hazzouri K.M."/>
            <person name="Agren J.A."/>
            <person name="Koenig D."/>
            <person name="Maumus F."/>
            <person name="Guo Y.L."/>
            <person name="Steige K."/>
            <person name="Platts A.E."/>
            <person name="Escobar J.S."/>
            <person name="Newman L.K."/>
            <person name="Wang W."/>
            <person name="Mandakova T."/>
            <person name="Vello E."/>
            <person name="Smith L.M."/>
            <person name="Henz S.R."/>
            <person name="Steffen J."/>
            <person name="Takuno S."/>
            <person name="Brandvain Y."/>
            <person name="Coop G."/>
            <person name="Andolfatto P."/>
            <person name="Hu T.T."/>
            <person name="Blanchette M."/>
            <person name="Clark R.M."/>
            <person name="Quesneville H."/>
            <person name="Nordborg M."/>
            <person name="Gaut B.S."/>
            <person name="Lysak M.A."/>
            <person name="Jenkins J."/>
            <person name="Grimwood J."/>
            <person name="Chapman J."/>
            <person name="Prochnik S."/>
            <person name="Shu S."/>
            <person name="Rokhsar D."/>
            <person name="Schmutz J."/>
            <person name="Weigel D."/>
            <person name="Wright S.I."/>
        </authorList>
    </citation>
    <scope>NUCLEOTIDE SEQUENCE [LARGE SCALE GENOMIC DNA]</scope>
    <source>
        <strain evidence="14">cv. Monte Gargano</strain>
    </source>
</reference>
<dbReference type="EC" id="2.7.11.1" evidence="2"/>
<evidence type="ECO:0000256" key="6">
    <source>
        <dbReference type="ARBA" id="ARBA00023136"/>
    </source>
</evidence>
<proteinExistence type="predicted"/>
<dbReference type="Pfam" id="PF13947">
    <property type="entry name" value="GUB_WAK_bind"/>
    <property type="match status" value="1"/>
</dbReference>
<keyword evidence="14" id="KW-1185">Reference proteome</keyword>
<keyword evidence="6" id="KW-0472">Membrane</keyword>
<feature type="domain" description="Wall-associated receptor kinase galacturonan-binding" evidence="11">
    <location>
        <begin position="28"/>
        <end position="93"/>
    </location>
</feature>
<dbReference type="GO" id="GO:0016020">
    <property type="term" value="C:membrane"/>
    <property type="evidence" value="ECO:0007669"/>
    <property type="project" value="UniProtKB-SubCell"/>
</dbReference>
<dbReference type="GO" id="GO:0004674">
    <property type="term" value="F:protein serine/threonine kinase activity"/>
    <property type="evidence" value="ECO:0007669"/>
    <property type="project" value="UniProtKB-KW"/>
</dbReference>
<dbReference type="PANTHER" id="PTHR33138:SF11">
    <property type="entry name" value="KINASE-LIKE PROTEIN"/>
    <property type="match status" value="1"/>
</dbReference>
<sequence>MNYHPISCLLFFFQSLPCASSKQELGLCDTLFQCGNITAGFPFWGGNRHKDCGHPLLELHCDNNINKNTSLFISEEEYSVFQLDQKSNTLKLAKTKLLSSFCSSVTSETSFPTDIFELLPTYNHLPVSYLCISSTHNLSTHTCPQMGSNSAFNVTVPTSFVTKEKELNMTNLKQVLQKGFEVKLKIDENACQDCVSSHGICSFGETFPYEFNKCIPLHPLHQPTGWIVRREEL</sequence>
<evidence type="ECO:0000256" key="9">
    <source>
        <dbReference type="ARBA" id="ARBA00048679"/>
    </source>
</evidence>
<dbReference type="eggNOG" id="KOG1187">
    <property type="taxonomic scope" value="Eukaryota"/>
</dbReference>
<feature type="chain" id="PRO_5004342566" description="non-specific serine/threonine protein kinase" evidence="10">
    <location>
        <begin position="22"/>
        <end position="233"/>
    </location>
</feature>
<gene>
    <name evidence="13" type="ORF">CARUB_v10020886mg</name>
</gene>
<dbReference type="Proteomes" id="UP000029121">
    <property type="component" value="Unassembled WGS sequence"/>
</dbReference>
<dbReference type="PANTHER" id="PTHR33138">
    <property type="entry name" value="OS01G0690200 PROTEIN"/>
    <property type="match status" value="1"/>
</dbReference>
<evidence type="ECO:0000256" key="10">
    <source>
        <dbReference type="SAM" id="SignalP"/>
    </source>
</evidence>
<evidence type="ECO:0000256" key="4">
    <source>
        <dbReference type="ARBA" id="ARBA00022729"/>
    </source>
</evidence>
<dbReference type="AlphaFoldDB" id="R0GIE7"/>
<evidence type="ECO:0000256" key="7">
    <source>
        <dbReference type="ARBA" id="ARBA00023180"/>
    </source>
</evidence>
<keyword evidence="7" id="KW-0325">Glycoprotein</keyword>
<feature type="signal peptide" evidence="10">
    <location>
        <begin position="1"/>
        <end position="21"/>
    </location>
</feature>
<comment type="subcellular location">
    <subcellularLocation>
        <location evidence="1">Membrane</location>
        <topology evidence="1">Single-pass type I membrane protein</topology>
    </subcellularLocation>
</comment>
<evidence type="ECO:0000256" key="5">
    <source>
        <dbReference type="ARBA" id="ARBA00022989"/>
    </source>
</evidence>
<evidence type="ECO:0000259" key="11">
    <source>
        <dbReference type="Pfam" id="PF13947"/>
    </source>
</evidence>
<feature type="domain" description="Wall-associated receptor kinase C-terminal" evidence="12">
    <location>
        <begin position="149"/>
        <end position="206"/>
    </location>
</feature>
<dbReference type="GO" id="GO:0030247">
    <property type="term" value="F:polysaccharide binding"/>
    <property type="evidence" value="ECO:0007669"/>
    <property type="project" value="InterPro"/>
</dbReference>
<keyword evidence="5" id="KW-1133">Transmembrane helix</keyword>
<comment type="catalytic activity">
    <reaction evidence="8">
        <text>L-threonyl-[protein] + ATP = O-phospho-L-threonyl-[protein] + ADP + H(+)</text>
        <dbReference type="Rhea" id="RHEA:46608"/>
        <dbReference type="Rhea" id="RHEA-COMP:11060"/>
        <dbReference type="Rhea" id="RHEA-COMP:11605"/>
        <dbReference type="ChEBI" id="CHEBI:15378"/>
        <dbReference type="ChEBI" id="CHEBI:30013"/>
        <dbReference type="ChEBI" id="CHEBI:30616"/>
        <dbReference type="ChEBI" id="CHEBI:61977"/>
        <dbReference type="ChEBI" id="CHEBI:456216"/>
        <dbReference type="EC" id="2.7.11.1"/>
    </reaction>
</comment>
<evidence type="ECO:0000256" key="3">
    <source>
        <dbReference type="ARBA" id="ARBA00022692"/>
    </source>
</evidence>
<evidence type="ECO:0000313" key="13">
    <source>
        <dbReference type="EMBL" id="EOA35662.1"/>
    </source>
</evidence>
<comment type="catalytic activity">
    <reaction evidence="9">
        <text>L-seryl-[protein] + ATP = O-phospho-L-seryl-[protein] + ADP + H(+)</text>
        <dbReference type="Rhea" id="RHEA:17989"/>
        <dbReference type="Rhea" id="RHEA-COMP:9863"/>
        <dbReference type="Rhea" id="RHEA-COMP:11604"/>
        <dbReference type="ChEBI" id="CHEBI:15378"/>
        <dbReference type="ChEBI" id="CHEBI:29999"/>
        <dbReference type="ChEBI" id="CHEBI:30616"/>
        <dbReference type="ChEBI" id="CHEBI:83421"/>
        <dbReference type="ChEBI" id="CHEBI:456216"/>
        <dbReference type="EC" id="2.7.11.1"/>
    </reaction>
</comment>
<accession>R0GIE7</accession>
<keyword evidence="3" id="KW-0812">Transmembrane</keyword>
<dbReference type="EMBL" id="KB870806">
    <property type="protein sequence ID" value="EOA35662.1"/>
    <property type="molecule type" value="Genomic_DNA"/>
</dbReference>
<evidence type="ECO:0000256" key="8">
    <source>
        <dbReference type="ARBA" id="ARBA00047899"/>
    </source>
</evidence>
<dbReference type="InterPro" id="IPR025287">
    <property type="entry name" value="WAK_GUB"/>
</dbReference>
<evidence type="ECO:0000256" key="1">
    <source>
        <dbReference type="ARBA" id="ARBA00004479"/>
    </source>
</evidence>
<name>R0GIE7_9BRAS</name>
<evidence type="ECO:0000313" key="14">
    <source>
        <dbReference type="Proteomes" id="UP000029121"/>
    </source>
</evidence>